<dbReference type="EMBL" id="FXAM01000002">
    <property type="protein sequence ID" value="SMF97335.1"/>
    <property type="molecule type" value="Genomic_DNA"/>
</dbReference>
<dbReference type="PANTHER" id="PTHR28037">
    <property type="entry name" value="ALCOHOL O-ACETYLTRANSFERASE 1-RELATED"/>
    <property type="match status" value="1"/>
</dbReference>
<dbReference type="RefSeq" id="WP_085216375.1">
    <property type="nucleotide sequence ID" value="NZ_FXAM01000002.1"/>
</dbReference>
<organism evidence="1 2">
    <name type="scientific">Methylomagnum ishizawai</name>
    <dbReference type="NCBI Taxonomy" id="1760988"/>
    <lineage>
        <taxon>Bacteria</taxon>
        <taxon>Pseudomonadati</taxon>
        <taxon>Pseudomonadota</taxon>
        <taxon>Gammaproteobacteria</taxon>
        <taxon>Methylococcales</taxon>
        <taxon>Methylococcaceae</taxon>
        <taxon>Methylomagnum</taxon>
    </lineage>
</organism>
<gene>
    <name evidence="1" type="ORF">SAMN02949497_0355</name>
</gene>
<keyword evidence="2" id="KW-1185">Reference proteome</keyword>
<evidence type="ECO:0000313" key="2">
    <source>
        <dbReference type="Proteomes" id="UP000192923"/>
    </source>
</evidence>
<accession>A0A1Y6DCR0</accession>
<proteinExistence type="predicted"/>
<dbReference type="STRING" id="1760988.SAMN02949497_0355"/>
<dbReference type="Gene3D" id="3.30.559.30">
    <property type="entry name" value="Nonribosomal peptide synthetase, condensation domain"/>
    <property type="match status" value="1"/>
</dbReference>
<dbReference type="InterPro" id="IPR052058">
    <property type="entry name" value="Alcohol_O-acetyltransferase"/>
</dbReference>
<dbReference type="SUPFAM" id="SSF52777">
    <property type="entry name" value="CoA-dependent acyltransferases"/>
    <property type="match status" value="2"/>
</dbReference>
<dbReference type="PANTHER" id="PTHR28037:SF1">
    <property type="entry name" value="ALCOHOL O-ACETYLTRANSFERASE 1-RELATED"/>
    <property type="match status" value="1"/>
</dbReference>
<dbReference type="Proteomes" id="UP000192923">
    <property type="component" value="Unassembled WGS sequence"/>
</dbReference>
<dbReference type="OrthoDB" id="5422109at2"/>
<dbReference type="InterPro" id="IPR023213">
    <property type="entry name" value="CAT-like_dom_sf"/>
</dbReference>
<protein>
    <submittedName>
        <fullName evidence="1">Uncharacterized protein, contains a NRPS condensation (Elongation) domain</fullName>
    </submittedName>
</protein>
<evidence type="ECO:0000313" key="1">
    <source>
        <dbReference type="EMBL" id="SMF97335.1"/>
    </source>
</evidence>
<sequence>MTTAIPATLPAEFQDQVVQIVSELGVSGYVRLVLDYPGPLDPARLETALRRLLDAEPVLGCRFALEDGQALWRRRDDLDAIAGCPVLAGDDLEATTQAWLAERFDPWQSPNLGIALVRSPAQAGDRLLLRVSHVVADGTAALDVAMALTDLYSRLGDDPDYQPSVNTASRDSLLWLANFKFRDKLGLLLDDLKSLPAALGKRRGLSSTPARFQADAAQLRPRYRTLRLDETRLAAIDRYARAHSATLNDLCLAAFFRAFDEFCPGPAAARLEVVMPTNLRRYAPLQRRPALRNLAGTTAVRIGTGCGASFEDTLAQVQAETLRHKRRLLGTEGQIATLLLARAGFDRKRGLIRRQILADLNRPAPPVLTHFGHTPARRYACDGMAPVGLAAFGEASPVPVFLSALVRMDDRLCVGVCYDQRLGDLRVDAFLKCLEQNLPGSPQHPIPEKL</sequence>
<reference evidence="1 2" key="1">
    <citation type="submission" date="2016-12" db="EMBL/GenBank/DDBJ databases">
        <authorList>
            <person name="Song W.-J."/>
            <person name="Kurnit D.M."/>
        </authorList>
    </citation>
    <scope>NUCLEOTIDE SEQUENCE [LARGE SCALE GENOMIC DNA]</scope>
    <source>
        <strain evidence="1 2">175</strain>
    </source>
</reference>
<dbReference type="AlphaFoldDB" id="A0A1Y6DCR0"/>
<name>A0A1Y6DCR0_9GAMM</name>
<dbReference type="Gene3D" id="3.30.559.10">
    <property type="entry name" value="Chloramphenicol acetyltransferase-like domain"/>
    <property type="match status" value="1"/>
</dbReference>